<sequence>MGALMLAALTGTMAMMAFVAIVGPLVRRLELPEWVAGLSVTTGGLLWMLLARWWGGMGDRHGRKPVLVVGFAAFALVYLALAYGIDLALRRDITAAAALVLLVVARGLVGAFYAAVPPTAAALIADTTRPAARPAAMAKLGSANALGLVLGPAAAGWLAGRDLALALYFAALLPLLALVVVALGLPSGAPAAARPPGAPPMKLLDRRLRVAALTAFAAMGSVAIAQVLVGFFAIDRLNLSVVEGARVAGLSLAAVGCSLMVAQQLVMRLKHVPMGRWIGVGALIAGLGFFGVTLVTTQWQMLLSYAVMSFGMGMIFPNFQALAANAVLPHEQGAAAGTLSAAQGLGMVLAPLIGTMLYRVAPALPYAVVGTGLWALAALAFVKLRRSVNA</sequence>
<dbReference type="KEGG" id="otk:C6570_00615"/>
<dbReference type="SUPFAM" id="SSF103473">
    <property type="entry name" value="MFS general substrate transporter"/>
    <property type="match status" value="1"/>
</dbReference>
<feature type="transmembrane region" description="Helical" evidence="4">
    <location>
        <begin position="334"/>
        <end position="357"/>
    </location>
</feature>
<accession>A0A2S0MJ47</accession>
<keyword evidence="7" id="KW-1185">Reference proteome</keyword>
<evidence type="ECO:0000256" key="4">
    <source>
        <dbReference type="SAM" id="Phobius"/>
    </source>
</evidence>
<feature type="domain" description="Major facilitator superfamily (MFS) profile" evidence="5">
    <location>
        <begin position="1"/>
        <end position="390"/>
    </location>
</feature>
<name>A0A2S0MJ47_9BURK</name>
<dbReference type="Pfam" id="PF07690">
    <property type="entry name" value="MFS_1"/>
    <property type="match status" value="1"/>
</dbReference>
<keyword evidence="1 4" id="KW-0812">Transmembrane</keyword>
<evidence type="ECO:0000256" key="2">
    <source>
        <dbReference type="ARBA" id="ARBA00022989"/>
    </source>
</evidence>
<dbReference type="GO" id="GO:0022857">
    <property type="term" value="F:transmembrane transporter activity"/>
    <property type="evidence" value="ECO:0007669"/>
    <property type="project" value="InterPro"/>
</dbReference>
<dbReference type="OrthoDB" id="65739at2"/>
<dbReference type="Proteomes" id="UP000239709">
    <property type="component" value="Chromosome"/>
</dbReference>
<feature type="transmembrane region" description="Helical" evidence="4">
    <location>
        <begin position="137"/>
        <end position="159"/>
    </location>
</feature>
<dbReference type="AlphaFoldDB" id="A0A2S0MJ47"/>
<feature type="transmembrane region" description="Helical" evidence="4">
    <location>
        <begin position="363"/>
        <end position="382"/>
    </location>
</feature>
<dbReference type="InterPro" id="IPR020846">
    <property type="entry name" value="MFS_dom"/>
</dbReference>
<feature type="transmembrane region" description="Helical" evidence="4">
    <location>
        <begin position="97"/>
        <end position="116"/>
    </location>
</feature>
<dbReference type="EMBL" id="CP027666">
    <property type="protein sequence ID" value="AVO35886.1"/>
    <property type="molecule type" value="Genomic_DNA"/>
</dbReference>
<dbReference type="InterPro" id="IPR011701">
    <property type="entry name" value="MFS"/>
</dbReference>
<keyword evidence="2 4" id="KW-1133">Transmembrane helix</keyword>
<dbReference type="PANTHER" id="PTHR23546:SF1">
    <property type="entry name" value="MEMBRANE PROTEIN"/>
    <property type="match status" value="1"/>
</dbReference>
<feature type="transmembrane region" description="Helical" evidence="4">
    <location>
        <begin position="277"/>
        <end position="296"/>
    </location>
</feature>
<feature type="transmembrane region" description="Helical" evidence="4">
    <location>
        <begin position="246"/>
        <end position="265"/>
    </location>
</feature>
<evidence type="ECO:0000256" key="3">
    <source>
        <dbReference type="ARBA" id="ARBA00023136"/>
    </source>
</evidence>
<reference evidence="6 7" key="1">
    <citation type="submission" date="2018-03" db="EMBL/GenBank/DDBJ databases">
        <title>Genome sequencing of Ottowia sp.</title>
        <authorList>
            <person name="Kim S.-J."/>
            <person name="Heo J."/>
            <person name="Kwon S.-W."/>
        </authorList>
    </citation>
    <scope>NUCLEOTIDE SEQUENCE [LARGE SCALE GENOMIC DNA]</scope>
    <source>
        <strain evidence="6 7">KADR8-3</strain>
    </source>
</reference>
<feature type="transmembrane region" description="Helical" evidence="4">
    <location>
        <begin position="165"/>
        <end position="189"/>
    </location>
</feature>
<evidence type="ECO:0000313" key="7">
    <source>
        <dbReference type="Proteomes" id="UP000239709"/>
    </source>
</evidence>
<dbReference type="PROSITE" id="PS50850">
    <property type="entry name" value="MFS"/>
    <property type="match status" value="1"/>
</dbReference>
<dbReference type="PANTHER" id="PTHR23546">
    <property type="entry name" value="TRANSPORT PROTEIN"/>
    <property type="match status" value="1"/>
</dbReference>
<protein>
    <submittedName>
        <fullName evidence="6">MFS transporter</fullName>
    </submittedName>
</protein>
<dbReference type="InterPro" id="IPR036259">
    <property type="entry name" value="MFS_trans_sf"/>
</dbReference>
<evidence type="ECO:0000256" key="1">
    <source>
        <dbReference type="ARBA" id="ARBA00022692"/>
    </source>
</evidence>
<evidence type="ECO:0000313" key="6">
    <source>
        <dbReference type="EMBL" id="AVO35886.1"/>
    </source>
</evidence>
<organism evidence="6 7">
    <name type="scientific">Ottowia oryzae</name>
    <dbReference type="NCBI Taxonomy" id="2109914"/>
    <lineage>
        <taxon>Bacteria</taxon>
        <taxon>Pseudomonadati</taxon>
        <taxon>Pseudomonadota</taxon>
        <taxon>Betaproteobacteria</taxon>
        <taxon>Burkholderiales</taxon>
        <taxon>Comamonadaceae</taxon>
        <taxon>Ottowia</taxon>
    </lineage>
</organism>
<proteinExistence type="predicted"/>
<dbReference type="Gene3D" id="1.20.1250.20">
    <property type="entry name" value="MFS general substrate transporter like domains"/>
    <property type="match status" value="1"/>
</dbReference>
<keyword evidence="3 4" id="KW-0472">Membrane</keyword>
<feature type="transmembrane region" description="Helical" evidence="4">
    <location>
        <begin position="302"/>
        <end position="322"/>
    </location>
</feature>
<feature type="transmembrane region" description="Helical" evidence="4">
    <location>
        <begin position="35"/>
        <end position="54"/>
    </location>
</feature>
<feature type="transmembrane region" description="Helical" evidence="4">
    <location>
        <begin position="210"/>
        <end position="234"/>
    </location>
</feature>
<feature type="transmembrane region" description="Helical" evidence="4">
    <location>
        <begin position="66"/>
        <end position="85"/>
    </location>
</feature>
<gene>
    <name evidence="6" type="ORF">C6570_00615</name>
</gene>
<evidence type="ECO:0000259" key="5">
    <source>
        <dbReference type="PROSITE" id="PS50850"/>
    </source>
</evidence>